<comment type="caution">
    <text evidence="2">The sequence shown here is derived from an EMBL/GenBank/DDBJ whole genome shotgun (WGS) entry which is preliminary data.</text>
</comment>
<dbReference type="Pfam" id="PF03992">
    <property type="entry name" value="ABM"/>
    <property type="match status" value="1"/>
</dbReference>
<gene>
    <name evidence="2" type="ORF">ACFQDL_22155</name>
</gene>
<sequence>MPKALIAIMSARSDKTSTAQGLRMFTVLYRWIIAPDQAQDFISGWEAVTDHFIEHHGALGSRLHRVADNTFAAYAQWRSREARAAAFAANDAPEAAVEKMNRAIVDRLEPIEMGVVSDRLIDVS</sequence>
<keyword evidence="2" id="KW-0560">Oxidoreductase</keyword>
<dbReference type="InterPro" id="IPR011008">
    <property type="entry name" value="Dimeric_a/b-barrel"/>
</dbReference>
<dbReference type="EC" id="1.14.-.-" evidence="2"/>
<reference evidence="3" key="1">
    <citation type="journal article" date="2019" name="Int. J. Syst. Evol. Microbiol.">
        <title>The Global Catalogue of Microorganisms (GCM) 10K type strain sequencing project: providing services to taxonomists for standard genome sequencing and annotation.</title>
        <authorList>
            <consortium name="The Broad Institute Genomics Platform"/>
            <consortium name="The Broad Institute Genome Sequencing Center for Infectious Disease"/>
            <person name="Wu L."/>
            <person name="Ma J."/>
        </authorList>
    </citation>
    <scope>NUCLEOTIDE SEQUENCE [LARGE SCALE GENOMIC DNA]</scope>
    <source>
        <strain evidence="3">NBRC 111756</strain>
    </source>
</reference>
<dbReference type="Proteomes" id="UP001596422">
    <property type="component" value="Unassembled WGS sequence"/>
</dbReference>
<dbReference type="EMBL" id="JBHSWE010000001">
    <property type="protein sequence ID" value="MFC6672465.1"/>
    <property type="molecule type" value="Genomic_DNA"/>
</dbReference>
<dbReference type="Gene3D" id="3.30.70.100">
    <property type="match status" value="1"/>
</dbReference>
<keyword evidence="2" id="KW-0503">Monooxygenase</keyword>
<evidence type="ECO:0000313" key="3">
    <source>
        <dbReference type="Proteomes" id="UP001596422"/>
    </source>
</evidence>
<feature type="domain" description="ABM" evidence="1">
    <location>
        <begin position="24"/>
        <end position="98"/>
    </location>
</feature>
<evidence type="ECO:0000313" key="2">
    <source>
        <dbReference type="EMBL" id="MFC6672465.1"/>
    </source>
</evidence>
<protein>
    <submittedName>
        <fullName evidence="2">Antibiotic biosynthesis monooxygenase family protein</fullName>
        <ecNumber evidence="2">1.14.-.-</ecNumber>
    </submittedName>
</protein>
<dbReference type="SUPFAM" id="SSF54909">
    <property type="entry name" value="Dimeric alpha+beta barrel"/>
    <property type="match status" value="1"/>
</dbReference>
<accession>A0ABW2A4W4</accession>
<proteinExistence type="predicted"/>
<name>A0ABW2A4W4_9GAMM</name>
<dbReference type="GO" id="GO:0004497">
    <property type="term" value="F:monooxygenase activity"/>
    <property type="evidence" value="ECO:0007669"/>
    <property type="project" value="UniProtKB-KW"/>
</dbReference>
<evidence type="ECO:0000259" key="1">
    <source>
        <dbReference type="Pfam" id="PF03992"/>
    </source>
</evidence>
<organism evidence="2 3">
    <name type="scientific">Marinobacterium aestuariivivens</name>
    <dbReference type="NCBI Taxonomy" id="1698799"/>
    <lineage>
        <taxon>Bacteria</taxon>
        <taxon>Pseudomonadati</taxon>
        <taxon>Pseudomonadota</taxon>
        <taxon>Gammaproteobacteria</taxon>
        <taxon>Oceanospirillales</taxon>
        <taxon>Oceanospirillaceae</taxon>
        <taxon>Marinobacterium</taxon>
    </lineage>
</organism>
<keyword evidence="3" id="KW-1185">Reference proteome</keyword>
<dbReference type="InterPro" id="IPR007138">
    <property type="entry name" value="ABM_dom"/>
</dbReference>